<dbReference type="Gene3D" id="3.40.50.300">
    <property type="entry name" value="P-loop containing nucleotide triphosphate hydrolases"/>
    <property type="match status" value="2"/>
</dbReference>
<feature type="coiled-coil region" evidence="6">
    <location>
        <begin position="28"/>
        <end position="93"/>
    </location>
</feature>
<keyword evidence="1 5" id="KW-0547">Nucleotide-binding</keyword>
<protein>
    <submittedName>
        <fullName evidence="8">DNA helicase-2 / ATP-dependent DNA helicase PcrA</fullName>
    </submittedName>
</protein>
<evidence type="ECO:0000256" key="4">
    <source>
        <dbReference type="ARBA" id="ARBA00022840"/>
    </source>
</evidence>
<evidence type="ECO:0000313" key="8">
    <source>
        <dbReference type="EMBL" id="SEO74743.1"/>
    </source>
</evidence>
<dbReference type="GO" id="GO:0003677">
    <property type="term" value="F:DNA binding"/>
    <property type="evidence" value="ECO:0007669"/>
    <property type="project" value="InterPro"/>
</dbReference>
<reference evidence="9" key="1">
    <citation type="submission" date="2016-10" db="EMBL/GenBank/DDBJ databases">
        <authorList>
            <person name="Varghese N."/>
        </authorList>
    </citation>
    <scope>NUCLEOTIDE SEQUENCE [LARGE SCALE GENOMIC DNA]</scope>
    <source>
        <strain evidence="9">DSM 21843</strain>
    </source>
</reference>
<keyword evidence="2 5" id="KW-0378">Hydrolase</keyword>
<evidence type="ECO:0000256" key="2">
    <source>
        <dbReference type="ARBA" id="ARBA00022801"/>
    </source>
</evidence>
<feature type="binding site" evidence="5">
    <location>
        <begin position="230"/>
        <end position="237"/>
    </location>
    <ligand>
        <name>ATP</name>
        <dbReference type="ChEBI" id="CHEBI:30616"/>
    </ligand>
</feature>
<dbReference type="PANTHER" id="PTHR11070">
    <property type="entry name" value="UVRD / RECB / PCRA DNA HELICASE FAMILY MEMBER"/>
    <property type="match status" value="1"/>
</dbReference>
<evidence type="ECO:0000256" key="5">
    <source>
        <dbReference type="PROSITE-ProRule" id="PRU00560"/>
    </source>
</evidence>
<dbReference type="InterPro" id="IPR027785">
    <property type="entry name" value="UvrD-like_helicase_C"/>
</dbReference>
<keyword evidence="3 5" id="KW-0347">Helicase</keyword>
<organism evidence="8 9">
    <name type="scientific">Denitrobacterium detoxificans</name>
    <dbReference type="NCBI Taxonomy" id="79604"/>
    <lineage>
        <taxon>Bacteria</taxon>
        <taxon>Bacillati</taxon>
        <taxon>Actinomycetota</taxon>
        <taxon>Coriobacteriia</taxon>
        <taxon>Eggerthellales</taxon>
        <taxon>Eggerthellaceae</taxon>
        <taxon>Denitrobacterium</taxon>
    </lineage>
</organism>
<feature type="domain" description="UvrD-like helicase ATP-binding" evidence="7">
    <location>
        <begin position="209"/>
        <end position="546"/>
    </location>
</feature>
<dbReference type="InterPro" id="IPR027417">
    <property type="entry name" value="P-loop_NTPase"/>
</dbReference>
<proteinExistence type="predicted"/>
<dbReference type="EMBL" id="FOEC01000005">
    <property type="protein sequence ID" value="SEO74743.1"/>
    <property type="molecule type" value="Genomic_DNA"/>
</dbReference>
<evidence type="ECO:0000313" key="9">
    <source>
        <dbReference type="Proteomes" id="UP000182975"/>
    </source>
</evidence>
<evidence type="ECO:0000256" key="6">
    <source>
        <dbReference type="SAM" id="Coils"/>
    </source>
</evidence>
<dbReference type="GO" id="GO:0043138">
    <property type="term" value="F:3'-5' DNA helicase activity"/>
    <property type="evidence" value="ECO:0007669"/>
    <property type="project" value="TreeGrafter"/>
</dbReference>
<dbReference type="STRING" id="79604.AAY81_07575"/>
<name>A0A1H8S9A6_9ACTN</name>
<dbReference type="InterPro" id="IPR014016">
    <property type="entry name" value="UvrD-like_ATP-bd"/>
</dbReference>
<dbReference type="RefSeq" id="WP_240480571.1">
    <property type="nucleotide sequence ID" value="NZ_CP011402.1"/>
</dbReference>
<dbReference type="GO" id="GO:0016787">
    <property type="term" value="F:hydrolase activity"/>
    <property type="evidence" value="ECO:0007669"/>
    <property type="project" value="UniProtKB-UniRule"/>
</dbReference>
<dbReference type="AlphaFoldDB" id="A0A1H8S9A6"/>
<evidence type="ECO:0000259" key="7">
    <source>
        <dbReference type="PROSITE" id="PS51198"/>
    </source>
</evidence>
<dbReference type="GO" id="GO:0005524">
    <property type="term" value="F:ATP binding"/>
    <property type="evidence" value="ECO:0007669"/>
    <property type="project" value="UniProtKB-UniRule"/>
</dbReference>
<gene>
    <name evidence="8" type="ORF">SAMN02910314_01080</name>
</gene>
<dbReference type="Proteomes" id="UP000182975">
    <property type="component" value="Unassembled WGS sequence"/>
</dbReference>
<dbReference type="PANTHER" id="PTHR11070:SF17">
    <property type="entry name" value="DNA HELICASE IV"/>
    <property type="match status" value="1"/>
</dbReference>
<dbReference type="SUPFAM" id="SSF52540">
    <property type="entry name" value="P-loop containing nucleoside triphosphate hydrolases"/>
    <property type="match status" value="1"/>
</dbReference>
<keyword evidence="9" id="KW-1185">Reference proteome</keyword>
<evidence type="ECO:0000256" key="1">
    <source>
        <dbReference type="ARBA" id="ARBA00022741"/>
    </source>
</evidence>
<dbReference type="Pfam" id="PF13538">
    <property type="entry name" value="UvrD_C_2"/>
    <property type="match status" value="1"/>
</dbReference>
<dbReference type="PROSITE" id="PS51198">
    <property type="entry name" value="UVRD_HELICASE_ATP_BIND"/>
    <property type="match status" value="1"/>
</dbReference>
<dbReference type="InterPro" id="IPR000212">
    <property type="entry name" value="DNA_helicase_UvrD/REP"/>
</dbReference>
<keyword evidence="4 5" id="KW-0067">ATP-binding</keyword>
<dbReference type="GO" id="GO:0005829">
    <property type="term" value="C:cytosol"/>
    <property type="evidence" value="ECO:0007669"/>
    <property type="project" value="TreeGrafter"/>
</dbReference>
<dbReference type="Pfam" id="PF00580">
    <property type="entry name" value="UvrD-helicase"/>
    <property type="match status" value="1"/>
</dbReference>
<sequence>MDDAVFTEEQEHLTHTYEKLCGIRNAQLEKIRSTSEEATRDLGSMRDERSLDFAEVDHTAETMIELEAMNSIIAGYQRTANAAEETLRRAEMLMRQPYFARIDLQLKEGAPARSIYLGSVGIADETRRHFIVDWRSPVAEVYYNQSNGATQYEANGRTIHANLKLRRQFDITRDTLNAYFDTTVAIEDPLLLKALGSRHSEKLHAITATIQREQNEVVRHEDVPALVVNGIAGSGKTSVLLQRIAYLLYRNRENLTPDQVYLFTPNPVFGRYIDDVLPSMGEKNPQIFTWRSFVENQGLADRGMGEGTAPAVLQGIADALPGLTLDPHDFREIAVDGTVLLKASQVQSAARKYEHVPVGPRFSGLMVEELHDRLDRRFDSMAHDEALHDEMLSLDVDDMVRYFGSAIAPSTQEETVNLAKEYVQARYAVAHEAIENLEWLRFDRIGMRVTGQPTVSAVEWLYLKARFAGTGCRSARYVMVDEVQDYTEAQLMVLAHWFGNAHFLLLGDEHQAIREHTATFPEIREVFARAKGEVSECRLLTSYRSTPEITSMFCGLVHGSDIQATSVQREGQAPTIQACSRDAAEYLAALRAQIEAARERGGLTAIVAESHDRVRWLARELGARKPDEADEGDIVLMRPNASLPAAGVVLIDLPLAKGLEFDAVIVPDAQDSVYPDTPLARRRLYTAISRATHFVSVLSQGPLTPLLA</sequence>
<evidence type="ECO:0000256" key="3">
    <source>
        <dbReference type="ARBA" id="ARBA00022806"/>
    </source>
</evidence>
<dbReference type="GO" id="GO:0000725">
    <property type="term" value="P:recombinational repair"/>
    <property type="evidence" value="ECO:0007669"/>
    <property type="project" value="TreeGrafter"/>
</dbReference>
<accession>A0A1H8S9A6</accession>
<keyword evidence="6" id="KW-0175">Coiled coil</keyword>